<dbReference type="EC" id="3.5.1.23" evidence="4"/>
<dbReference type="GO" id="GO:0016020">
    <property type="term" value="C:membrane"/>
    <property type="evidence" value="ECO:0007669"/>
    <property type="project" value="GOC"/>
</dbReference>
<sequence>MAGRRLRDVVKTVLTSEEDFEFDDIYIVIAGLSNTYSQYITTYEEHQVQRYEGASTLYGPHTLSAYIQEFKKLAMALINDEQVEPGPQPPDFFERKIGLLPPVVVDGIPLGVNFGDVCADLPQNSSFKSGDMVKASFWSACPRNDLMTEGTFLHWWSCRKGYLIRYCPLWAKPSRICFWYHSKGPLINGGVSPRNAEAWKEETIPLRGGLNGEGICKKCGRKPENSCEFLGRVWNQEKGWEDSLRRGRGSSEEELDEDQGGAQPNWVKRVELPTFEGFDPMGWIARAEKVFETQGVIKEENKDKAKNCSWEGLKEAMVVRFGGRKKCSASAFHCTRSQEASDWSIIESLILVNKIVVVEVDCFIALFSYHCPELRGLGRATQPHAVLPQVACGATTVGGKLLPNFDYELFEVVERVVRAREERGMVDPESDTEAGNNVCDVTMEIGHCIQKPKLEQRHEDNHEEEHEEKPFFSWVKREEVEHKVVSVEENNNKSNIEGVVEQAISGVEMVKAVDVATEDQEEQRGLVVLDTTAEGRELLEALKDIKDHFLRVYDSRKEVTRMLEVNRFREEWKTLEEDWPPPKPPDLNGRAIASGLHSYHNTMMKKSQEIKFHGFNLEDKVVLQRDVMIGYNGFRIEGRKKENPRKGVGEKKNEKREWEVIDPNWVLKREGKNESEYLRAISEMLHLGDLRLLFCIWHVRTLWRCSGEQLSDAVEIGKEQLSEKVTVSDEGDSEVVKTCPAAMGFAFAAETTDGPGAFDFTQGDDKGNPFWKLLRDLLKTTTKEQID</sequence>
<dbReference type="GO" id="GO:0017040">
    <property type="term" value="F:N-acylsphingosine amidohydrolase activity"/>
    <property type="evidence" value="ECO:0007669"/>
    <property type="project" value="UniProtKB-UniRule"/>
</dbReference>
<dbReference type="GO" id="GO:0046872">
    <property type="term" value="F:metal ion binding"/>
    <property type="evidence" value="ECO:0007669"/>
    <property type="project" value="UniProtKB-KW"/>
</dbReference>
<comment type="similarity">
    <text evidence="1 4">Belongs to the neutral ceramidase family.</text>
</comment>
<dbReference type="PANTHER" id="PTHR12670">
    <property type="entry name" value="CERAMIDASE"/>
    <property type="match status" value="1"/>
</dbReference>
<dbReference type="Pfam" id="PF17048">
    <property type="entry name" value="Ceramidse_alk_C"/>
    <property type="match status" value="1"/>
</dbReference>
<evidence type="ECO:0000259" key="7">
    <source>
        <dbReference type="Pfam" id="PF17048"/>
    </source>
</evidence>
<proteinExistence type="inferred from homology"/>
<reference evidence="8 9" key="1">
    <citation type="journal article" date="2023" name="Life. Sci Alliance">
        <title>Evolutionary insights into 3D genome organization and epigenetic landscape of Vigna mungo.</title>
        <authorList>
            <person name="Junaid A."/>
            <person name="Singh B."/>
            <person name="Bhatia S."/>
        </authorList>
    </citation>
    <scope>NUCLEOTIDE SEQUENCE [LARGE SCALE GENOMIC DNA]</scope>
    <source>
        <strain evidence="8">Urdbean</strain>
    </source>
</reference>
<keyword evidence="2 4" id="KW-0378">Hydrolase</keyword>
<comment type="cofactor">
    <cofactor evidence="3">
        <name>Zn(2+)</name>
        <dbReference type="ChEBI" id="CHEBI:29105"/>
    </cofactor>
    <text evidence="3">Binds 1 zinc ion per subunit.</text>
</comment>
<dbReference type="InterPro" id="IPR031331">
    <property type="entry name" value="NEUT/ALK_ceramidase_C"/>
</dbReference>
<dbReference type="InterPro" id="IPR031329">
    <property type="entry name" value="NEUT/ALK_ceramidase_N"/>
</dbReference>
<dbReference type="GO" id="GO:0046512">
    <property type="term" value="P:sphingosine biosynthetic process"/>
    <property type="evidence" value="ECO:0007669"/>
    <property type="project" value="TreeGrafter"/>
</dbReference>
<feature type="domain" description="Neutral/alkaline non-lysosomal ceramidase N-terminal" evidence="6">
    <location>
        <begin position="1"/>
        <end position="68"/>
    </location>
</feature>
<keyword evidence="4" id="KW-0443">Lipid metabolism</keyword>
<keyword evidence="3" id="KW-0862">Zinc</keyword>
<evidence type="ECO:0000256" key="3">
    <source>
        <dbReference type="PIRSR" id="PIRSR606823-2"/>
    </source>
</evidence>
<dbReference type="GO" id="GO:0042759">
    <property type="term" value="P:long-chain fatty acid biosynthetic process"/>
    <property type="evidence" value="ECO:0007669"/>
    <property type="project" value="TreeGrafter"/>
</dbReference>
<dbReference type="PANTHER" id="PTHR12670:SF1">
    <property type="entry name" value="NEUTRAL CERAMIDASE"/>
    <property type="match status" value="1"/>
</dbReference>
<dbReference type="GO" id="GO:0046514">
    <property type="term" value="P:ceramide catabolic process"/>
    <property type="evidence" value="ECO:0007669"/>
    <property type="project" value="InterPro"/>
</dbReference>
<evidence type="ECO:0000313" key="9">
    <source>
        <dbReference type="Proteomes" id="UP001374535"/>
    </source>
</evidence>
<keyword evidence="4" id="KW-0746">Sphingolipid metabolism</keyword>
<organism evidence="8 9">
    <name type="scientific">Vigna mungo</name>
    <name type="common">Black gram</name>
    <name type="synonym">Phaseolus mungo</name>
    <dbReference type="NCBI Taxonomy" id="3915"/>
    <lineage>
        <taxon>Eukaryota</taxon>
        <taxon>Viridiplantae</taxon>
        <taxon>Streptophyta</taxon>
        <taxon>Embryophyta</taxon>
        <taxon>Tracheophyta</taxon>
        <taxon>Spermatophyta</taxon>
        <taxon>Magnoliopsida</taxon>
        <taxon>eudicotyledons</taxon>
        <taxon>Gunneridae</taxon>
        <taxon>Pentapetalae</taxon>
        <taxon>rosids</taxon>
        <taxon>fabids</taxon>
        <taxon>Fabales</taxon>
        <taxon>Fabaceae</taxon>
        <taxon>Papilionoideae</taxon>
        <taxon>50 kb inversion clade</taxon>
        <taxon>NPAAA clade</taxon>
        <taxon>indigoferoid/millettioid clade</taxon>
        <taxon>Phaseoleae</taxon>
        <taxon>Vigna</taxon>
    </lineage>
</organism>
<dbReference type="GO" id="GO:0005576">
    <property type="term" value="C:extracellular region"/>
    <property type="evidence" value="ECO:0007669"/>
    <property type="project" value="TreeGrafter"/>
</dbReference>
<keyword evidence="9" id="KW-1185">Reference proteome</keyword>
<dbReference type="AlphaFoldDB" id="A0AAQ3RGC0"/>
<evidence type="ECO:0000256" key="2">
    <source>
        <dbReference type="ARBA" id="ARBA00022801"/>
    </source>
</evidence>
<accession>A0AAQ3RGC0</accession>
<feature type="domain" description="Neutral/alkaline non-lysosomal ceramidase N-terminal" evidence="6">
    <location>
        <begin position="724"/>
        <end position="785"/>
    </location>
</feature>
<dbReference type="Gene3D" id="2.60.40.2300">
    <property type="entry name" value="Neutral/alkaline non-lysosomal ceramidase, C-terminal domain"/>
    <property type="match status" value="1"/>
</dbReference>
<evidence type="ECO:0000256" key="1">
    <source>
        <dbReference type="ARBA" id="ARBA00009835"/>
    </source>
</evidence>
<dbReference type="Pfam" id="PF04734">
    <property type="entry name" value="Ceramidase_alk"/>
    <property type="match status" value="2"/>
</dbReference>
<dbReference type="Proteomes" id="UP001374535">
    <property type="component" value="Chromosome 10"/>
</dbReference>
<evidence type="ECO:0000259" key="6">
    <source>
        <dbReference type="Pfam" id="PF04734"/>
    </source>
</evidence>
<keyword evidence="3" id="KW-0479">Metal-binding</keyword>
<gene>
    <name evidence="8" type="ORF">V8G54_033426</name>
</gene>
<feature type="binding site" evidence="3">
    <location>
        <position position="39"/>
    </location>
    <ligand>
        <name>Zn(2+)</name>
        <dbReference type="ChEBI" id="CHEBI:29105"/>
    </ligand>
</feature>
<feature type="domain" description="Neutral/alkaline non-lysosomal ceramidase C-terminal" evidence="7">
    <location>
        <begin position="70"/>
        <end position="153"/>
    </location>
</feature>
<evidence type="ECO:0000256" key="5">
    <source>
        <dbReference type="SAM" id="MobiDB-lite"/>
    </source>
</evidence>
<evidence type="ECO:0000256" key="4">
    <source>
        <dbReference type="RuleBase" id="RU366019"/>
    </source>
</evidence>
<protein>
    <recommendedName>
        <fullName evidence="4">Neutral ceramidase</fullName>
        <ecNumber evidence="4">3.5.1.23</ecNumber>
    </recommendedName>
</protein>
<feature type="region of interest" description="Disordered" evidence="5">
    <location>
        <begin position="244"/>
        <end position="263"/>
    </location>
</feature>
<evidence type="ECO:0000313" key="8">
    <source>
        <dbReference type="EMBL" id="WVY94338.1"/>
    </source>
</evidence>
<comment type="catalytic activity">
    <reaction evidence="4">
        <text>an N-acylsphing-4-enine + H2O = sphing-4-enine + a fatty acid</text>
        <dbReference type="Rhea" id="RHEA:20856"/>
        <dbReference type="ChEBI" id="CHEBI:15377"/>
        <dbReference type="ChEBI" id="CHEBI:28868"/>
        <dbReference type="ChEBI" id="CHEBI:52639"/>
        <dbReference type="ChEBI" id="CHEBI:57756"/>
        <dbReference type="EC" id="3.5.1.23"/>
    </reaction>
</comment>
<dbReference type="EMBL" id="CP144691">
    <property type="protein sequence ID" value="WVY94338.1"/>
    <property type="molecule type" value="Genomic_DNA"/>
</dbReference>
<dbReference type="InterPro" id="IPR006823">
    <property type="entry name" value="Ceramidase_alk"/>
</dbReference>
<name>A0AAQ3RGC0_VIGMU</name>
<dbReference type="InterPro" id="IPR038445">
    <property type="entry name" value="NCDase_C_sf"/>
</dbReference>